<proteinExistence type="predicted"/>
<evidence type="ECO:0000313" key="2">
    <source>
        <dbReference type="Proteomes" id="UP000299102"/>
    </source>
</evidence>
<protein>
    <submittedName>
        <fullName evidence="1">Uncharacterized protein</fullName>
    </submittedName>
</protein>
<evidence type="ECO:0000313" key="1">
    <source>
        <dbReference type="EMBL" id="GBP55513.1"/>
    </source>
</evidence>
<organism evidence="1 2">
    <name type="scientific">Eumeta variegata</name>
    <name type="common">Bagworm moth</name>
    <name type="synonym">Eumeta japonica</name>
    <dbReference type="NCBI Taxonomy" id="151549"/>
    <lineage>
        <taxon>Eukaryota</taxon>
        <taxon>Metazoa</taxon>
        <taxon>Ecdysozoa</taxon>
        <taxon>Arthropoda</taxon>
        <taxon>Hexapoda</taxon>
        <taxon>Insecta</taxon>
        <taxon>Pterygota</taxon>
        <taxon>Neoptera</taxon>
        <taxon>Endopterygota</taxon>
        <taxon>Lepidoptera</taxon>
        <taxon>Glossata</taxon>
        <taxon>Ditrysia</taxon>
        <taxon>Tineoidea</taxon>
        <taxon>Psychidae</taxon>
        <taxon>Oiketicinae</taxon>
        <taxon>Eumeta</taxon>
    </lineage>
</organism>
<sequence length="183" mass="20526">MSGLTRDLLERDQSLRSVSTTPLTSKATLIRSRSEQWRVCTSSHDLFGVALRRVRHVMREPAVIEDAPRRCSKRRLASNFHTSGEWLKELRVSVRVCSRAHVYARVRMSLCRKRPILPSTGWGGSFDTSCLLITGGIVKWTCPALVDESDMLLCMPSLVCDAPASSQSKIVHIEDPFIVGIFI</sequence>
<dbReference type="Proteomes" id="UP000299102">
    <property type="component" value="Unassembled WGS sequence"/>
</dbReference>
<reference evidence="1 2" key="1">
    <citation type="journal article" date="2019" name="Commun. Biol.">
        <title>The bagworm genome reveals a unique fibroin gene that provides high tensile strength.</title>
        <authorList>
            <person name="Kono N."/>
            <person name="Nakamura H."/>
            <person name="Ohtoshi R."/>
            <person name="Tomita M."/>
            <person name="Numata K."/>
            <person name="Arakawa K."/>
        </authorList>
    </citation>
    <scope>NUCLEOTIDE SEQUENCE [LARGE SCALE GENOMIC DNA]</scope>
</reference>
<accession>A0A4C1WX93</accession>
<dbReference type="EMBL" id="BGZK01000671">
    <property type="protein sequence ID" value="GBP55513.1"/>
    <property type="molecule type" value="Genomic_DNA"/>
</dbReference>
<name>A0A4C1WX93_EUMVA</name>
<dbReference type="AlphaFoldDB" id="A0A4C1WX93"/>
<gene>
    <name evidence="1" type="ORF">EVAR_36236_1</name>
</gene>
<comment type="caution">
    <text evidence="1">The sequence shown here is derived from an EMBL/GenBank/DDBJ whole genome shotgun (WGS) entry which is preliminary data.</text>
</comment>
<keyword evidence="2" id="KW-1185">Reference proteome</keyword>